<protein>
    <recommendedName>
        <fullName evidence="2">Neprosin PEP catalytic domain-containing protein</fullName>
    </recommendedName>
</protein>
<dbReference type="AlphaFoldDB" id="A0A3B6LML6"/>
<evidence type="ECO:0000313" key="3">
    <source>
        <dbReference type="EnsemblPlants" id="TraesCS5B02G266800.2"/>
    </source>
</evidence>
<keyword evidence="4" id="KW-1185">Reference proteome</keyword>
<dbReference type="PANTHER" id="PTHR31589">
    <property type="entry name" value="PROTEIN, PUTATIVE (DUF239)-RELATED-RELATED"/>
    <property type="match status" value="1"/>
</dbReference>
<dbReference type="SMR" id="A0A3B6LML6"/>
<gene>
    <name evidence="3" type="primary">LOC123116409</name>
</gene>
<dbReference type="InterPro" id="IPR053168">
    <property type="entry name" value="Glutamic_endopeptidase"/>
</dbReference>
<dbReference type="OMA" id="ASENWML"/>
<dbReference type="Gene3D" id="3.90.1320.10">
    <property type="entry name" value="Outer-capsid protein sigma 3, large lobe"/>
    <property type="match status" value="1"/>
</dbReference>
<evidence type="ECO:0000313" key="4">
    <source>
        <dbReference type="Proteomes" id="UP000019116"/>
    </source>
</evidence>
<dbReference type="Gramene" id="TraesCS5B03G0695700.2">
    <property type="protein sequence ID" value="TraesCS5B03G0695700.2.CDS"/>
    <property type="gene ID" value="TraesCS5B03G0695700"/>
</dbReference>
<dbReference type="Gramene" id="TraesCS5B02G266800.2">
    <property type="protein sequence ID" value="TraesCS5B02G266800.2"/>
    <property type="gene ID" value="TraesCS5B02G266800"/>
</dbReference>
<dbReference type="Pfam" id="PF03080">
    <property type="entry name" value="Neprosin"/>
    <property type="match status" value="1"/>
</dbReference>
<feature type="chain" id="PRO_5043177286" description="Neprosin PEP catalytic domain-containing protein" evidence="1">
    <location>
        <begin position="25"/>
        <end position="284"/>
    </location>
</feature>
<sequence>MGCGYVVISIFLCFSFTPYCITLAKSTDVGGNLQMNKKYAMWRTRPGGFYGLRAEISIWGSPNQEYSQDSGASIQIYCQDGGHYNLIEAGFHVSPSLYHNRDVRFFTYWTKDFKSAGCYNLRCKGFVPASGAALVPGQAVTPPSSYGEYDHYVRLSPNKDPKSEDWVVYRHDLQTPSFLGYFPVQLCSGTPRIEALTGFVNYLKSTHGPPMGSGHFPDEKDDDKTTAYFRHVKNYDSKGRAFEPVTVNMTPLVDKPDCYTETDFLPGINKGYHFHYGGPSGCVG</sequence>
<dbReference type="Proteomes" id="UP000019116">
    <property type="component" value="Chromosome 5B"/>
</dbReference>
<organism evidence="3">
    <name type="scientific">Triticum aestivum</name>
    <name type="common">Wheat</name>
    <dbReference type="NCBI Taxonomy" id="4565"/>
    <lineage>
        <taxon>Eukaryota</taxon>
        <taxon>Viridiplantae</taxon>
        <taxon>Streptophyta</taxon>
        <taxon>Embryophyta</taxon>
        <taxon>Tracheophyta</taxon>
        <taxon>Spermatophyta</taxon>
        <taxon>Magnoliopsida</taxon>
        <taxon>Liliopsida</taxon>
        <taxon>Poales</taxon>
        <taxon>Poaceae</taxon>
        <taxon>BOP clade</taxon>
        <taxon>Pooideae</taxon>
        <taxon>Triticodae</taxon>
        <taxon>Triticeae</taxon>
        <taxon>Triticinae</taxon>
        <taxon>Triticum</taxon>
    </lineage>
</organism>
<dbReference type="InterPro" id="IPR004314">
    <property type="entry name" value="Neprosin"/>
</dbReference>
<dbReference type="OrthoDB" id="581180at2759"/>
<reference evidence="3" key="1">
    <citation type="submission" date="2018-08" db="EMBL/GenBank/DDBJ databases">
        <authorList>
            <person name="Rossello M."/>
        </authorList>
    </citation>
    <scope>NUCLEOTIDE SEQUENCE [LARGE SCALE GENOMIC DNA]</scope>
    <source>
        <strain evidence="3">cv. Chinese Spring</strain>
    </source>
</reference>
<reference evidence="3" key="2">
    <citation type="submission" date="2018-10" db="UniProtKB">
        <authorList>
            <consortium name="EnsemblPlants"/>
        </authorList>
    </citation>
    <scope>IDENTIFICATION</scope>
</reference>
<feature type="domain" description="Neprosin PEP catalytic" evidence="2">
    <location>
        <begin position="30"/>
        <end position="283"/>
    </location>
</feature>
<dbReference type="Gramene" id="TraesRN5B0100702800.2">
    <property type="protein sequence ID" value="TraesRN5B0100702800.2"/>
    <property type="gene ID" value="TraesRN5B0100702800"/>
</dbReference>
<evidence type="ECO:0000259" key="2">
    <source>
        <dbReference type="PROSITE" id="PS52045"/>
    </source>
</evidence>
<dbReference type="PANTHER" id="PTHR31589:SF181">
    <property type="entry name" value="NEPROSIN DOMAIN-CONTAINING PROTEIN"/>
    <property type="match status" value="1"/>
</dbReference>
<name>A0A3B6LML6_WHEAT</name>
<proteinExistence type="predicted"/>
<evidence type="ECO:0000256" key="1">
    <source>
        <dbReference type="SAM" id="SignalP"/>
    </source>
</evidence>
<keyword evidence="1" id="KW-0732">Signal</keyword>
<feature type="signal peptide" evidence="1">
    <location>
        <begin position="1"/>
        <end position="24"/>
    </location>
</feature>
<accession>A0A3B6LML6</accession>
<dbReference type="EnsemblPlants" id="TraesCS5B02G266800.2">
    <property type="protein sequence ID" value="TraesCS5B02G266800.2"/>
    <property type="gene ID" value="TraesCS5B02G266800"/>
</dbReference>
<dbReference type="PROSITE" id="PS52045">
    <property type="entry name" value="NEPROSIN_PEP_CD"/>
    <property type="match status" value="1"/>
</dbReference>